<keyword evidence="3" id="KW-1185">Reference proteome</keyword>
<feature type="compositionally biased region" description="Basic and acidic residues" evidence="1">
    <location>
        <begin position="9"/>
        <end position="30"/>
    </location>
</feature>
<proteinExistence type="predicted"/>
<dbReference type="OrthoDB" id="3265199at2759"/>
<reference evidence="2 3" key="1">
    <citation type="submission" date="2019-01" db="EMBL/GenBank/DDBJ databases">
        <title>Draft genome sequence of Psathyrella aberdarensis IHI B618.</title>
        <authorList>
            <person name="Buettner E."/>
            <person name="Kellner H."/>
        </authorList>
    </citation>
    <scope>NUCLEOTIDE SEQUENCE [LARGE SCALE GENOMIC DNA]</scope>
    <source>
        <strain evidence="2 3">IHI B618</strain>
    </source>
</reference>
<name>A0A4Q2CZ33_9AGAR</name>
<dbReference type="EMBL" id="SDEE01001690">
    <property type="protein sequence ID" value="RXW11682.1"/>
    <property type="molecule type" value="Genomic_DNA"/>
</dbReference>
<organism evidence="2 3">
    <name type="scientific">Candolleomyces aberdarensis</name>
    <dbReference type="NCBI Taxonomy" id="2316362"/>
    <lineage>
        <taxon>Eukaryota</taxon>
        <taxon>Fungi</taxon>
        <taxon>Dikarya</taxon>
        <taxon>Basidiomycota</taxon>
        <taxon>Agaricomycotina</taxon>
        <taxon>Agaricomycetes</taxon>
        <taxon>Agaricomycetidae</taxon>
        <taxon>Agaricales</taxon>
        <taxon>Agaricineae</taxon>
        <taxon>Psathyrellaceae</taxon>
        <taxon>Candolleomyces</taxon>
    </lineage>
</organism>
<accession>A0A4Q2CZ33</accession>
<feature type="region of interest" description="Disordered" evidence="1">
    <location>
        <begin position="1"/>
        <end position="30"/>
    </location>
</feature>
<dbReference type="STRING" id="2316362.A0A4Q2CZ33"/>
<gene>
    <name evidence="2" type="ORF">EST38_g14174</name>
</gene>
<evidence type="ECO:0000256" key="1">
    <source>
        <dbReference type="SAM" id="MobiDB-lite"/>
    </source>
</evidence>
<evidence type="ECO:0000313" key="3">
    <source>
        <dbReference type="Proteomes" id="UP000290288"/>
    </source>
</evidence>
<protein>
    <submittedName>
        <fullName evidence="2">Uncharacterized protein</fullName>
    </submittedName>
</protein>
<feature type="region of interest" description="Disordered" evidence="1">
    <location>
        <begin position="60"/>
        <end position="102"/>
    </location>
</feature>
<dbReference type="AlphaFoldDB" id="A0A4Q2CZ33"/>
<sequence length="173" mass="19212">MSQLLSLHESCEAEKKGRSWSAREKAEQEKKASLELREAAMNGIVKRQGLIDIAQLDGATAREKSGQRLSKRPRASSSVETVPDGENVRPAAKRARSTTQQVRGAILEHQASINERLVEARARDKQFRTDIRDSLSALAKSMATLGRENESDAIVIIDIGYAIWFARESSEYS</sequence>
<evidence type="ECO:0000313" key="2">
    <source>
        <dbReference type="EMBL" id="RXW11682.1"/>
    </source>
</evidence>
<dbReference type="Proteomes" id="UP000290288">
    <property type="component" value="Unassembled WGS sequence"/>
</dbReference>
<comment type="caution">
    <text evidence="2">The sequence shown here is derived from an EMBL/GenBank/DDBJ whole genome shotgun (WGS) entry which is preliminary data.</text>
</comment>